<evidence type="ECO:0000313" key="2">
    <source>
        <dbReference type="Proteomes" id="UP001165083"/>
    </source>
</evidence>
<organism evidence="1 2">
    <name type="scientific">Phytophthora lilii</name>
    <dbReference type="NCBI Taxonomy" id="2077276"/>
    <lineage>
        <taxon>Eukaryota</taxon>
        <taxon>Sar</taxon>
        <taxon>Stramenopiles</taxon>
        <taxon>Oomycota</taxon>
        <taxon>Peronosporomycetes</taxon>
        <taxon>Peronosporales</taxon>
        <taxon>Peronosporaceae</taxon>
        <taxon>Phytophthora</taxon>
    </lineage>
</organism>
<proteinExistence type="predicted"/>
<gene>
    <name evidence="1" type="ORF">Plil01_001501900</name>
</gene>
<protein>
    <submittedName>
        <fullName evidence="1">Unnamed protein product</fullName>
    </submittedName>
</protein>
<name>A0A9W7CNI6_9STRA</name>
<accession>A0A9W7CNI6</accession>
<comment type="caution">
    <text evidence="1">The sequence shown here is derived from an EMBL/GenBank/DDBJ whole genome shotgun (WGS) entry which is preliminary data.</text>
</comment>
<sequence length="152" mass="17169">MCMWRSSSRTYCRSTWRRRCWRKELVNSPLTSWFRKNELVVTFDGTKKSTRSIKSLTSEQKVVSVSSTGSNVGSRPSRHGEITVLSIVQKSSMSEEDVSAMYEYTKLEILFGDATIFSISETRLRICVFDSNASKSVSVQVLDIDANASSTE</sequence>
<dbReference type="Proteomes" id="UP001165083">
    <property type="component" value="Unassembled WGS sequence"/>
</dbReference>
<dbReference type="OrthoDB" id="144816at2759"/>
<reference evidence="1" key="1">
    <citation type="submission" date="2023-04" db="EMBL/GenBank/DDBJ databases">
        <title>Phytophthora lilii NBRC 32176.</title>
        <authorList>
            <person name="Ichikawa N."/>
            <person name="Sato H."/>
            <person name="Tonouchi N."/>
        </authorList>
    </citation>
    <scope>NUCLEOTIDE SEQUENCE</scope>
    <source>
        <strain evidence="1">NBRC 32176</strain>
    </source>
</reference>
<keyword evidence="2" id="KW-1185">Reference proteome</keyword>
<evidence type="ECO:0000313" key="1">
    <source>
        <dbReference type="EMBL" id="GMF35328.1"/>
    </source>
</evidence>
<dbReference type="AlphaFoldDB" id="A0A9W7CNI6"/>
<dbReference type="EMBL" id="BSXW01001271">
    <property type="protein sequence ID" value="GMF35328.1"/>
    <property type="molecule type" value="Genomic_DNA"/>
</dbReference>